<dbReference type="GO" id="GO:0000390">
    <property type="term" value="P:spliceosomal complex disassembly"/>
    <property type="evidence" value="ECO:0007669"/>
    <property type="project" value="InterPro"/>
</dbReference>
<feature type="region of interest" description="Disordered" evidence="4">
    <location>
        <begin position="205"/>
        <end position="241"/>
    </location>
</feature>
<dbReference type="Pfam" id="PF15458">
    <property type="entry name" value="NTR2"/>
    <property type="match status" value="1"/>
</dbReference>
<keyword evidence="2" id="KW-0539">Nucleus</keyword>
<dbReference type="AlphaFoldDB" id="A0A166EG45"/>
<comment type="subcellular location">
    <subcellularLocation>
        <location evidence="1">Nucleus</location>
    </subcellularLocation>
</comment>
<accession>A0A166EG45</accession>
<organism evidence="5 6">
    <name type="scientific">Sistotremastrum suecicum HHB10207 ss-3</name>
    <dbReference type="NCBI Taxonomy" id="1314776"/>
    <lineage>
        <taxon>Eukaryota</taxon>
        <taxon>Fungi</taxon>
        <taxon>Dikarya</taxon>
        <taxon>Basidiomycota</taxon>
        <taxon>Agaricomycotina</taxon>
        <taxon>Agaricomycetes</taxon>
        <taxon>Sistotremastrales</taxon>
        <taxon>Sistotremastraceae</taxon>
        <taxon>Sistotremastrum</taxon>
    </lineage>
</organism>
<feature type="compositionally biased region" description="Polar residues" evidence="4">
    <location>
        <begin position="492"/>
        <end position="502"/>
    </location>
</feature>
<dbReference type="PANTHER" id="PTHR12214:SF0">
    <property type="entry name" value="LD29489P"/>
    <property type="match status" value="1"/>
</dbReference>
<dbReference type="OrthoDB" id="429427at2759"/>
<dbReference type="Proteomes" id="UP000076798">
    <property type="component" value="Unassembled WGS sequence"/>
</dbReference>
<evidence type="ECO:0000313" key="5">
    <source>
        <dbReference type="EMBL" id="KZT39554.1"/>
    </source>
</evidence>
<feature type="region of interest" description="Disordered" evidence="4">
    <location>
        <begin position="268"/>
        <end position="292"/>
    </location>
</feature>
<dbReference type="STRING" id="1314776.A0A166EG45"/>
<dbReference type="PANTHER" id="PTHR12214">
    <property type="entry name" value="GC-RICH SEQUENCE DNA-BINDING FACTOR"/>
    <property type="match status" value="1"/>
</dbReference>
<dbReference type="InterPro" id="IPR028211">
    <property type="entry name" value="Ntr2"/>
</dbReference>
<sequence>MFIKRKGSRPTRERLLNDDDELKDATSMPGSPDGPASPSTLATKLRDKHKARVKAKSRLSFGGDDGENEGEGEFKVKKGNLRAKLALGADGVVSNVDHATPPSLASLNITPRREGPTYSKEYLQELKASTPSSLPRPKPDQDQDVSMTDLDTSYDVEGALIIDSADTGETYIPSESSVKAAKEKRERLRSGKASGEEDFISLQVSKTEDFDVGPHPGSRLVREEDEIGDGEDEMAEYTGASERIALGKKSRKEEAKKKKLEMVELIDDAEEEDEETKEWEAKQRQRGGYLEAPQIAEAEKPVYKPTPIPPPIPVPQLEPSIARLTQAMADLSTSHASRTSRLSAIADERAALDKKEAELRELIAKAEEKRRWFAEMQENVDNVGEFLDEKFPLLEKLEEEFIILVRERQDVIYKRRKEDDEDDVAVLFGLPEPQVVPPEDQEYEKDELGRDVPRSAAVPTISRFQRRQARQARRNHRLSRRQSTEPPEEGYSTDSSLTPVDQSDYTTALASITTRTSQILSDVKSRAFRDPRLGIGKWFAEWRENYEDVYRGAWGGLGLVSAWEFWGRLEMCGWDPIEDPRSLDSFDWFQALHDYSAFDEPEDADDPPRRVEDDLSAGMVSKAAIPRIAKVIDHGSGGAGLDPYSSKGTRRIIDIVEEVLSYVGNEGTSVQALLRSITFAFESATSTIESVLLPAISLTQSSASSYRALPFNPESLPSRQRFINRRLKLLQNLLRWRKFFVSHKLDQVESAVMRSVDECVGRILGERGLGFVVESGLSGGWDATEVVTKVRDLVPAELIPRRSPFWN</sequence>
<feature type="region of interest" description="Disordered" evidence="4">
    <location>
        <begin position="430"/>
        <end position="502"/>
    </location>
</feature>
<evidence type="ECO:0000256" key="4">
    <source>
        <dbReference type="SAM" id="MobiDB-lite"/>
    </source>
</evidence>
<dbReference type="EMBL" id="KV428044">
    <property type="protein sequence ID" value="KZT39554.1"/>
    <property type="molecule type" value="Genomic_DNA"/>
</dbReference>
<evidence type="ECO:0008006" key="7">
    <source>
        <dbReference type="Google" id="ProtNLM"/>
    </source>
</evidence>
<feature type="coiled-coil region" evidence="3">
    <location>
        <begin position="345"/>
        <end position="372"/>
    </location>
</feature>
<proteinExistence type="predicted"/>
<evidence type="ECO:0000256" key="2">
    <source>
        <dbReference type="ARBA" id="ARBA00023242"/>
    </source>
</evidence>
<feature type="compositionally biased region" description="Basic residues" evidence="4">
    <location>
        <begin position="46"/>
        <end position="57"/>
    </location>
</feature>
<dbReference type="InterPro" id="IPR012890">
    <property type="entry name" value="GCFC2-like"/>
</dbReference>
<evidence type="ECO:0000256" key="1">
    <source>
        <dbReference type="ARBA" id="ARBA00004123"/>
    </source>
</evidence>
<feature type="compositionally biased region" description="Acidic residues" evidence="4">
    <location>
        <begin position="268"/>
        <end position="277"/>
    </location>
</feature>
<feature type="compositionally biased region" description="Basic residues" evidence="4">
    <location>
        <begin position="464"/>
        <end position="480"/>
    </location>
</feature>
<evidence type="ECO:0000256" key="3">
    <source>
        <dbReference type="SAM" id="Coils"/>
    </source>
</evidence>
<feature type="region of interest" description="Disordered" evidence="4">
    <location>
        <begin position="91"/>
        <end position="148"/>
    </location>
</feature>
<gene>
    <name evidence="5" type="ORF">SISSUDRAFT_1061039</name>
</gene>
<reference evidence="5 6" key="1">
    <citation type="journal article" date="2016" name="Mol. Biol. Evol.">
        <title>Comparative Genomics of Early-Diverging Mushroom-Forming Fungi Provides Insights into the Origins of Lignocellulose Decay Capabilities.</title>
        <authorList>
            <person name="Nagy L.G."/>
            <person name="Riley R."/>
            <person name="Tritt A."/>
            <person name="Adam C."/>
            <person name="Daum C."/>
            <person name="Floudas D."/>
            <person name="Sun H."/>
            <person name="Yadav J.S."/>
            <person name="Pangilinan J."/>
            <person name="Larsson K.H."/>
            <person name="Matsuura K."/>
            <person name="Barry K."/>
            <person name="Labutti K."/>
            <person name="Kuo R."/>
            <person name="Ohm R.A."/>
            <person name="Bhattacharya S.S."/>
            <person name="Shirouzu T."/>
            <person name="Yoshinaga Y."/>
            <person name="Martin F.M."/>
            <person name="Grigoriev I.V."/>
            <person name="Hibbett D.S."/>
        </authorList>
    </citation>
    <scope>NUCLEOTIDE SEQUENCE [LARGE SCALE GENOMIC DNA]</scope>
    <source>
        <strain evidence="5 6">HHB10207 ss-3</strain>
    </source>
</reference>
<feature type="compositionally biased region" description="Acidic residues" evidence="4">
    <location>
        <begin position="223"/>
        <end position="235"/>
    </location>
</feature>
<dbReference type="GO" id="GO:0071008">
    <property type="term" value="C:U2-type post-mRNA release spliceosomal complex"/>
    <property type="evidence" value="ECO:0007669"/>
    <property type="project" value="InterPro"/>
</dbReference>
<protein>
    <recommendedName>
        <fullName evidence="7">GCFC-domain-containing protein</fullName>
    </recommendedName>
</protein>
<keyword evidence="3" id="KW-0175">Coiled coil</keyword>
<keyword evidence="6" id="KW-1185">Reference proteome</keyword>
<dbReference type="GO" id="GO:0003677">
    <property type="term" value="F:DNA binding"/>
    <property type="evidence" value="ECO:0007669"/>
    <property type="project" value="InterPro"/>
</dbReference>
<feature type="region of interest" description="Disordered" evidence="4">
    <location>
        <begin position="1"/>
        <end position="77"/>
    </location>
</feature>
<name>A0A166EG45_9AGAM</name>
<evidence type="ECO:0000313" key="6">
    <source>
        <dbReference type="Proteomes" id="UP000076798"/>
    </source>
</evidence>